<evidence type="ECO:0000256" key="1">
    <source>
        <dbReference type="ARBA" id="ARBA00022723"/>
    </source>
</evidence>
<evidence type="ECO:0000256" key="2">
    <source>
        <dbReference type="ARBA" id="ARBA00022842"/>
    </source>
</evidence>
<comment type="caution">
    <text evidence="3">The sequence shown here is derived from an EMBL/GenBank/DDBJ whole genome shotgun (WGS) entry which is preliminary data.</text>
</comment>
<dbReference type="PANTHER" id="PTHR31009">
    <property type="entry name" value="S-ADENOSYL-L-METHIONINE:CARBOXYL METHYLTRANSFERASE FAMILY PROTEIN"/>
    <property type="match status" value="1"/>
</dbReference>
<evidence type="ECO:0000313" key="4">
    <source>
        <dbReference type="Proteomes" id="UP001500449"/>
    </source>
</evidence>
<sequence length="340" mass="37062">MLGRGFYSEHSQAQREAARAADAWLVEAALTVPLPAAPTPVLIGDFGCAGGANEIAPMAEAIDALRSRDAAAPIEVAHTDLPENDFGPLFALLRGPRGYPAGRGEVYPHVVGRTLYGPLFPAGRLHLGWSSITLHWLSTAPTTVPGRVYSNLLTEAEAAPFRTRAEEDWRRFLAERARELVPGGELVLVAGASEPDRTSGAEGLFTMIEEQLAALVGAGTLRAGESEKIFYPTWNRTPDEWRAPLAESGFDLLADELSATDDAITYDATAPGFAERYTPFVRAITERPFFRWLDGDRSPAEREAVTEAFYAGLAERMAADPRAAACRWHVESLRLRRSTR</sequence>
<proteinExistence type="predicted"/>
<dbReference type="Proteomes" id="UP001500449">
    <property type="component" value="Unassembled WGS sequence"/>
</dbReference>
<accession>A0ABN2MQ76</accession>
<gene>
    <name evidence="3" type="ORF">GCM10009836_11480</name>
</gene>
<dbReference type="InterPro" id="IPR042086">
    <property type="entry name" value="MeTrfase_capping"/>
</dbReference>
<dbReference type="Gene3D" id="3.40.50.150">
    <property type="entry name" value="Vaccinia Virus protein VP39"/>
    <property type="match status" value="1"/>
</dbReference>
<name>A0ABN2MQ76_9PSEU</name>
<evidence type="ECO:0008006" key="5">
    <source>
        <dbReference type="Google" id="ProtNLM"/>
    </source>
</evidence>
<dbReference type="Pfam" id="PF03492">
    <property type="entry name" value="Methyltransf_7"/>
    <property type="match status" value="1"/>
</dbReference>
<dbReference type="InterPro" id="IPR005299">
    <property type="entry name" value="MeTrfase_7"/>
</dbReference>
<reference evidence="3 4" key="1">
    <citation type="journal article" date="2019" name="Int. J. Syst. Evol. Microbiol.">
        <title>The Global Catalogue of Microorganisms (GCM) 10K type strain sequencing project: providing services to taxonomists for standard genome sequencing and annotation.</title>
        <authorList>
            <consortium name="The Broad Institute Genomics Platform"/>
            <consortium name="The Broad Institute Genome Sequencing Center for Infectious Disease"/>
            <person name="Wu L."/>
            <person name="Ma J."/>
        </authorList>
    </citation>
    <scope>NUCLEOTIDE SEQUENCE [LARGE SCALE GENOMIC DNA]</scope>
    <source>
        <strain evidence="3 4">JCM 16009</strain>
    </source>
</reference>
<dbReference type="Gene3D" id="1.10.1200.270">
    <property type="entry name" value="Methyltransferase, alpha-helical capping domain"/>
    <property type="match status" value="1"/>
</dbReference>
<organism evidence="3 4">
    <name type="scientific">Pseudonocardia ailaonensis</name>
    <dbReference type="NCBI Taxonomy" id="367279"/>
    <lineage>
        <taxon>Bacteria</taxon>
        <taxon>Bacillati</taxon>
        <taxon>Actinomycetota</taxon>
        <taxon>Actinomycetes</taxon>
        <taxon>Pseudonocardiales</taxon>
        <taxon>Pseudonocardiaceae</taxon>
        <taxon>Pseudonocardia</taxon>
    </lineage>
</organism>
<protein>
    <recommendedName>
        <fullName evidence="5">SAM-dependent methyltransferase</fullName>
    </recommendedName>
</protein>
<evidence type="ECO:0000313" key="3">
    <source>
        <dbReference type="EMBL" id="GAA1834863.1"/>
    </source>
</evidence>
<keyword evidence="1" id="KW-0479">Metal-binding</keyword>
<keyword evidence="4" id="KW-1185">Reference proteome</keyword>
<dbReference type="EMBL" id="BAAAQK010000003">
    <property type="protein sequence ID" value="GAA1834863.1"/>
    <property type="molecule type" value="Genomic_DNA"/>
</dbReference>
<dbReference type="InterPro" id="IPR029063">
    <property type="entry name" value="SAM-dependent_MTases_sf"/>
</dbReference>
<keyword evidence="2" id="KW-0460">Magnesium</keyword>
<dbReference type="SUPFAM" id="SSF53335">
    <property type="entry name" value="S-adenosyl-L-methionine-dependent methyltransferases"/>
    <property type="match status" value="1"/>
</dbReference>